<dbReference type="Proteomes" id="UP001234297">
    <property type="component" value="Chromosome 1"/>
</dbReference>
<proteinExistence type="predicted"/>
<accession>A0ACC2MPS5</accession>
<keyword evidence="2" id="KW-1185">Reference proteome</keyword>
<gene>
    <name evidence="1" type="ORF">MRB53_000443</name>
</gene>
<evidence type="ECO:0000313" key="1">
    <source>
        <dbReference type="EMBL" id="KAJ8647420.1"/>
    </source>
</evidence>
<comment type="caution">
    <text evidence="1">The sequence shown here is derived from an EMBL/GenBank/DDBJ whole genome shotgun (WGS) entry which is preliminary data.</text>
</comment>
<organism evidence="1 2">
    <name type="scientific">Persea americana</name>
    <name type="common">Avocado</name>
    <dbReference type="NCBI Taxonomy" id="3435"/>
    <lineage>
        <taxon>Eukaryota</taxon>
        <taxon>Viridiplantae</taxon>
        <taxon>Streptophyta</taxon>
        <taxon>Embryophyta</taxon>
        <taxon>Tracheophyta</taxon>
        <taxon>Spermatophyta</taxon>
        <taxon>Magnoliopsida</taxon>
        <taxon>Magnoliidae</taxon>
        <taxon>Laurales</taxon>
        <taxon>Lauraceae</taxon>
        <taxon>Persea</taxon>
    </lineage>
</organism>
<dbReference type="EMBL" id="CM056809">
    <property type="protein sequence ID" value="KAJ8647420.1"/>
    <property type="molecule type" value="Genomic_DNA"/>
</dbReference>
<protein>
    <submittedName>
        <fullName evidence="1">Uncharacterized protein</fullName>
    </submittedName>
</protein>
<name>A0ACC2MPS5_PERAE</name>
<sequence>METPWQNFGTSLNAISCGFVATAILVSLFLIMALFEHLLKPRSSYPSVQDVAERTLESGHMRSRIHLLEKLGNRQTAMTSCASDISVLMPGEHYPTFIAQPAPLPCPRERIYWPSHDHGFSPPQ</sequence>
<evidence type="ECO:0000313" key="2">
    <source>
        <dbReference type="Proteomes" id="UP001234297"/>
    </source>
</evidence>
<reference evidence="1 2" key="1">
    <citation type="journal article" date="2022" name="Hortic Res">
        <title>A haplotype resolved chromosomal level avocado genome allows analysis of novel avocado genes.</title>
        <authorList>
            <person name="Nath O."/>
            <person name="Fletcher S.J."/>
            <person name="Hayward A."/>
            <person name="Shaw L.M."/>
            <person name="Masouleh A.K."/>
            <person name="Furtado A."/>
            <person name="Henry R.J."/>
            <person name="Mitter N."/>
        </authorList>
    </citation>
    <scope>NUCLEOTIDE SEQUENCE [LARGE SCALE GENOMIC DNA]</scope>
    <source>
        <strain evidence="2">cv. Hass</strain>
    </source>
</reference>